<organism evidence="8 9">
    <name type="scientific">Caldiarchaeum subterraneum</name>
    <dbReference type="NCBI Taxonomy" id="311458"/>
    <lineage>
        <taxon>Archaea</taxon>
        <taxon>Nitrososphaerota</taxon>
        <taxon>Candidatus Caldarchaeales</taxon>
        <taxon>Candidatus Caldarchaeaceae</taxon>
        <taxon>Candidatus Caldarchaeum</taxon>
    </lineage>
</organism>
<evidence type="ECO:0000256" key="1">
    <source>
        <dbReference type="ARBA" id="ARBA00001938"/>
    </source>
</evidence>
<dbReference type="FunFam" id="3.30.559.10:FF:000007">
    <property type="entry name" value="Dihydrolipoamide acetyltransferase component of pyruvate dehydrogenase complex"/>
    <property type="match status" value="1"/>
</dbReference>
<dbReference type="SUPFAM" id="SSF52777">
    <property type="entry name" value="CoA-dependent acyltransferases"/>
    <property type="match status" value="1"/>
</dbReference>
<dbReference type="Pfam" id="PF02817">
    <property type="entry name" value="E3_binding"/>
    <property type="match status" value="1"/>
</dbReference>
<evidence type="ECO:0000256" key="3">
    <source>
        <dbReference type="ARBA" id="ARBA00022679"/>
    </source>
</evidence>
<dbReference type="AlphaFoldDB" id="A0A832ZX64"/>
<accession>A0A832ZX64</accession>
<keyword evidence="4" id="KW-0450">Lipoyl</keyword>
<reference evidence="8" key="1">
    <citation type="journal article" date="2020" name="ISME J.">
        <title>Gammaproteobacteria mediating utilization of methyl-, sulfur- and petroleum organic compounds in deep ocean hydrothermal plumes.</title>
        <authorList>
            <person name="Zhou Z."/>
            <person name="Liu Y."/>
            <person name="Pan J."/>
            <person name="Cron B.R."/>
            <person name="Toner B.M."/>
            <person name="Anantharaman K."/>
            <person name="Breier J.A."/>
            <person name="Dick G.J."/>
            <person name="Li M."/>
        </authorList>
    </citation>
    <scope>NUCLEOTIDE SEQUENCE</scope>
    <source>
        <strain evidence="8">SZUA-1515</strain>
    </source>
</reference>
<dbReference type="InterPro" id="IPR003016">
    <property type="entry name" value="2-oxoA_DH_lipoyl-BS"/>
</dbReference>
<feature type="domain" description="Lipoyl-binding" evidence="6">
    <location>
        <begin position="3"/>
        <end position="78"/>
    </location>
</feature>
<evidence type="ECO:0000256" key="5">
    <source>
        <dbReference type="ARBA" id="ARBA00023315"/>
    </source>
</evidence>
<dbReference type="PANTHER" id="PTHR43178">
    <property type="entry name" value="DIHYDROLIPOAMIDE ACETYLTRANSFERASE COMPONENT OF PYRUVATE DEHYDROGENASE COMPLEX"/>
    <property type="match status" value="1"/>
</dbReference>
<dbReference type="EMBL" id="DQVM01000161">
    <property type="protein sequence ID" value="HIQ30489.1"/>
    <property type="molecule type" value="Genomic_DNA"/>
</dbReference>
<dbReference type="Gene3D" id="3.30.559.10">
    <property type="entry name" value="Chloramphenicol acetyltransferase-like domain"/>
    <property type="match status" value="1"/>
</dbReference>
<dbReference type="PROSITE" id="PS00189">
    <property type="entry name" value="LIPOYL"/>
    <property type="match status" value="1"/>
</dbReference>
<dbReference type="Pfam" id="PF00364">
    <property type="entry name" value="Biotin_lipoyl"/>
    <property type="match status" value="1"/>
</dbReference>
<evidence type="ECO:0000256" key="2">
    <source>
        <dbReference type="ARBA" id="ARBA00007317"/>
    </source>
</evidence>
<dbReference type="Pfam" id="PF00198">
    <property type="entry name" value="2-oxoacid_dh"/>
    <property type="match status" value="1"/>
</dbReference>
<dbReference type="InterPro" id="IPR050743">
    <property type="entry name" value="2-oxoacid_DH_E2_comp"/>
</dbReference>
<dbReference type="PROSITE" id="PS51826">
    <property type="entry name" value="PSBD"/>
    <property type="match status" value="1"/>
</dbReference>
<dbReference type="InterPro" id="IPR000089">
    <property type="entry name" value="Biotin_lipoyl"/>
</dbReference>
<sequence length="395" mass="42570">MVVVEVKLPDIGEGIAEGEVAKWLVKEGDHVSKYQPLVEVITVKVNVEIPSPYEGRVVKLLASEGQVLKVGEPLLVIETAEAGEKPVEETAQPLQTEAPVPTAAKPKAQVLATPAVRKLARELGVDLATIQGTGPGGRITEEDVRRAAKPRVEAAPAATVAEAKPVQRIPIKGLRRIIADHLTTAKNRAALVTIFDYADASALISLRESLKPRAEELGVKITYLPIIMKLLVPVLRQYPMVNANVDDEKGEVILFQECNIGVAVDAPEGLTVPVVKNVESKDVFTLARELEQLSEKARQGKLSLDDVRGGTFSITNYGAIGGLRGTPIINYPEVAILGTGRIEKRPVVVGDEITVRPIMELALTADHRIVDGGYMSGFLNTLKKYIENPGYAAMV</sequence>
<dbReference type="CDD" id="cd06849">
    <property type="entry name" value="lipoyl_domain"/>
    <property type="match status" value="1"/>
</dbReference>
<dbReference type="InterPro" id="IPR036625">
    <property type="entry name" value="E3-bd_dom_sf"/>
</dbReference>
<evidence type="ECO:0000259" key="7">
    <source>
        <dbReference type="PROSITE" id="PS51826"/>
    </source>
</evidence>
<dbReference type="Gene3D" id="2.40.50.100">
    <property type="match status" value="1"/>
</dbReference>
<feature type="domain" description="Peripheral subunit-binding (PSBD)" evidence="7">
    <location>
        <begin position="111"/>
        <end position="148"/>
    </location>
</feature>
<evidence type="ECO:0000259" key="6">
    <source>
        <dbReference type="PROSITE" id="PS50968"/>
    </source>
</evidence>
<comment type="cofactor">
    <cofactor evidence="1">
        <name>(R)-lipoate</name>
        <dbReference type="ChEBI" id="CHEBI:83088"/>
    </cofactor>
</comment>
<comment type="caution">
    <text evidence="8">The sequence shown here is derived from an EMBL/GenBank/DDBJ whole genome shotgun (WGS) entry which is preliminary data.</text>
</comment>
<evidence type="ECO:0000256" key="4">
    <source>
        <dbReference type="ARBA" id="ARBA00022823"/>
    </source>
</evidence>
<keyword evidence="3" id="KW-0808">Transferase</keyword>
<dbReference type="GO" id="GO:0016407">
    <property type="term" value="F:acetyltransferase activity"/>
    <property type="evidence" value="ECO:0007669"/>
    <property type="project" value="TreeGrafter"/>
</dbReference>
<keyword evidence="5" id="KW-0012">Acyltransferase</keyword>
<dbReference type="SUPFAM" id="SSF51230">
    <property type="entry name" value="Single hybrid motif"/>
    <property type="match status" value="1"/>
</dbReference>
<comment type="similarity">
    <text evidence="2">Belongs to the 2-oxoacid dehydrogenase family.</text>
</comment>
<dbReference type="Proteomes" id="UP000608579">
    <property type="component" value="Unassembled WGS sequence"/>
</dbReference>
<name>A0A832ZX64_CALS0</name>
<dbReference type="PANTHER" id="PTHR43178:SF5">
    <property type="entry name" value="LIPOAMIDE ACYLTRANSFERASE COMPONENT OF BRANCHED-CHAIN ALPHA-KETO ACID DEHYDROGENASE COMPLEX, MITOCHONDRIAL"/>
    <property type="match status" value="1"/>
</dbReference>
<dbReference type="InterPro" id="IPR023213">
    <property type="entry name" value="CAT-like_dom_sf"/>
</dbReference>
<proteinExistence type="inferred from homology"/>
<dbReference type="InterPro" id="IPR011053">
    <property type="entry name" value="Single_hybrid_motif"/>
</dbReference>
<dbReference type="Gene3D" id="4.10.320.10">
    <property type="entry name" value="E3-binding domain"/>
    <property type="match status" value="1"/>
</dbReference>
<dbReference type="PROSITE" id="PS50968">
    <property type="entry name" value="BIOTINYL_LIPOYL"/>
    <property type="match status" value="1"/>
</dbReference>
<dbReference type="InterPro" id="IPR001078">
    <property type="entry name" value="2-oxoacid_DH_actylTfrase"/>
</dbReference>
<evidence type="ECO:0000313" key="9">
    <source>
        <dbReference type="Proteomes" id="UP000608579"/>
    </source>
</evidence>
<dbReference type="GO" id="GO:0031405">
    <property type="term" value="F:lipoic acid binding"/>
    <property type="evidence" value="ECO:0007669"/>
    <property type="project" value="TreeGrafter"/>
</dbReference>
<protein>
    <submittedName>
        <fullName evidence="8">2-oxo acid dehydrogenase subunit E2</fullName>
    </submittedName>
</protein>
<dbReference type="InterPro" id="IPR004167">
    <property type="entry name" value="PSBD"/>
</dbReference>
<gene>
    <name evidence="8" type="ORF">EYH45_08025</name>
</gene>
<evidence type="ECO:0000313" key="8">
    <source>
        <dbReference type="EMBL" id="HIQ30489.1"/>
    </source>
</evidence>
<dbReference type="GO" id="GO:0005737">
    <property type="term" value="C:cytoplasm"/>
    <property type="evidence" value="ECO:0007669"/>
    <property type="project" value="TreeGrafter"/>
</dbReference>
<dbReference type="SUPFAM" id="SSF47005">
    <property type="entry name" value="Peripheral subunit-binding domain of 2-oxo acid dehydrogenase complex"/>
    <property type="match status" value="1"/>
</dbReference>